<dbReference type="EMBL" id="CP023345">
    <property type="protein sequence ID" value="ATW53069.1"/>
    <property type="molecule type" value="Genomic_DNA"/>
</dbReference>
<reference evidence="4" key="2">
    <citation type="submission" date="2018-08" db="EMBL/GenBank/DDBJ databases">
        <authorList>
            <person name="Ashton P.M."/>
            <person name="Dallman T."/>
            <person name="Nair S."/>
            <person name="De Pinna E."/>
            <person name="Peters T."/>
            <person name="Grant K."/>
        </authorList>
    </citation>
    <scope>NUCLEOTIDE SEQUENCE [LARGE SCALE GENOMIC DNA]</scope>
    <source>
        <strain evidence="4">294779</strain>
        <strain evidence="5">474878</strain>
    </source>
</reference>
<organism evidence="3 6">
    <name type="scientific">Salmonella diarizonae</name>
    <dbReference type="NCBI Taxonomy" id="59204"/>
    <lineage>
        <taxon>Bacteria</taxon>
        <taxon>Pseudomonadati</taxon>
        <taxon>Pseudomonadota</taxon>
        <taxon>Gammaproteobacteria</taxon>
        <taxon>Enterobacterales</taxon>
        <taxon>Enterobacteriaceae</taxon>
        <taxon>Salmonella</taxon>
    </lineage>
</organism>
<accession>A0A2I5HPW8</accession>
<dbReference type="InterPro" id="IPR024408">
    <property type="entry name" value="Muramidase"/>
</dbReference>
<reference evidence="3 6" key="1">
    <citation type="submission" date="2017-09" db="EMBL/GenBank/DDBJ databases">
        <title>Complete genome of Salmonella enterica subsp. diarizonae isolated from stool of a patient with bacterial enteropathy.</title>
        <authorList>
            <person name="Zhou J."/>
            <person name="Chen Q."/>
            <person name="Guo L."/>
            <person name="Fan J."/>
        </authorList>
    </citation>
    <scope>NUCLEOTIDE SEQUENCE [LARGE SCALE GENOMIC DNA]</scope>
    <source>
        <strain evidence="3 6">HZS154</strain>
    </source>
</reference>
<dbReference type="EMBL" id="AAIBIC010000010">
    <property type="protein sequence ID" value="ECC3914372.1"/>
    <property type="molecule type" value="Genomic_DNA"/>
</dbReference>
<proteinExistence type="predicted"/>
<dbReference type="AlphaFoldDB" id="A0A2I5HPW8"/>
<evidence type="ECO:0000313" key="3">
    <source>
        <dbReference type="EMBL" id="ATW57500.1"/>
    </source>
</evidence>
<protein>
    <submittedName>
        <fullName evidence="3">DUF3380 domain-containing protein</fullName>
    </submittedName>
</protein>
<gene>
    <name evidence="2" type="ORF">CNQ75_00040</name>
    <name evidence="3" type="ORF">CNQ75_25250</name>
    <name evidence="4" type="ORF">CTQ69_10120</name>
    <name evidence="5" type="ORF">DLB95_06275</name>
</gene>
<dbReference type="Proteomes" id="UP000839781">
    <property type="component" value="Unassembled WGS sequence"/>
</dbReference>
<evidence type="ECO:0000313" key="2">
    <source>
        <dbReference type="EMBL" id="ATW53069.1"/>
    </source>
</evidence>
<dbReference type="EMBL" id="CP023345">
    <property type="protein sequence ID" value="ATW57500.1"/>
    <property type="molecule type" value="Genomic_DNA"/>
</dbReference>
<dbReference type="Pfam" id="PF11860">
    <property type="entry name" value="Muramidase"/>
    <property type="match status" value="1"/>
</dbReference>
<evidence type="ECO:0000313" key="5">
    <source>
        <dbReference type="EMBL" id="ECJ4376909.1"/>
    </source>
</evidence>
<dbReference type="EMBL" id="AAIYJF010000003">
    <property type="protein sequence ID" value="ECJ4376909.1"/>
    <property type="molecule type" value="Genomic_DNA"/>
</dbReference>
<evidence type="ECO:0000313" key="6">
    <source>
        <dbReference type="Proteomes" id="UP000230639"/>
    </source>
</evidence>
<evidence type="ECO:0000259" key="1">
    <source>
        <dbReference type="Pfam" id="PF11860"/>
    </source>
</evidence>
<dbReference type="Proteomes" id="UP000230639">
    <property type="component" value="Chromosome"/>
</dbReference>
<sequence>MVIGEQSAPLKQKSVRDKISWEEIVTAARRLQIEPCALQAVCTVESSGQGFLPSGRPKILFEGHIFWRELAKRRYQPEILAASFPSIIYRQWTAQHYLGGEKEHARLETAMSLHREAALCSTSWGAFQIMGFNFALCGFHSVEDFVAAQSRGNHEQLEAFCQFMATNNLNFYLQNKDWVSFAKRYNGPGYAQNRYDLKITDAYQRCLQTQLTS</sequence>
<evidence type="ECO:0000313" key="4">
    <source>
        <dbReference type="EMBL" id="ECC3914372.1"/>
    </source>
</evidence>
<dbReference type="Proteomes" id="UP000839735">
    <property type="component" value="Unassembled WGS sequence"/>
</dbReference>
<dbReference type="RefSeq" id="WP_077950747.1">
    <property type="nucleotide sequence ID" value="NZ_CP011288.1"/>
</dbReference>
<feature type="domain" description="N-acetylmuramidase" evidence="1">
    <location>
        <begin position="35"/>
        <end position="205"/>
    </location>
</feature>
<name>A0A2I5HPW8_SALDZ</name>
<dbReference type="STRING" id="59204.UQ49_03910"/>